<proteinExistence type="inferred from homology"/>
<dbReference type="AlphaFoldDB" id="A0A2S6H9N5"/>
<comment type="caution">
    <text evidence="2">The sequence shown here is derived from an EMBL/GenBank/DDBJ whole genome shotgun (WGS) entry which is preliminary data.</text>
</comment>
<comment type="similarity">
    <text evidence="1">Belongs to the short-chain dehydrogenases/reductases (SDR) family.</text>
</comment>
<dbReference type="RefSeq" id="WP_104430014.1">
    <property type="nucleotide sequence ID" value="NZ_PTIZ01000011.1"/>
</dbReference>
<dbReference type="SUPFAM" id="SSF51735">
    <property type="entry name" value="NAD(P)-binding Rossmann-fold domains"/>
    <property type="match status" value="1"/>
</dbReference>
<evidence type="ECO:0000313" key="3">
    <source>
        <dbReference type="Proteomes" id="UP000240010"/>
    </source>
</evidence>
<dbReference type="InterPro" id="IPR050259">
    <property type="entry name" value="SDR"/>
</dbReference>
<protein>
    <recommendedName>
        <fullName evidence="4">NAD(P)-dependent dehydrogenase (Short-subunit alcohol dehydrogenase family)</fullName>
    </recommendedName>
</protein>
<evidence type="ECO:0000256" key="1">
    <source>
        <dbReference type="ARBA" id="ARBA00006484"/>
    </source>
</evidence>
<dbReference type="InterPro" id="IPR002347">
    <property type="entry name" value="SDR_fam"/>
</dbReference>
<dbReference type="PROSITE" id="PS00061">
    <property type="entry name" value="ADH_SHORT"/>
    <property type="match status" value="1"/>
</dbReference>
<dbReference type="Gene3D" id="3.40.50.720">
    <property type="entry name" value="NAD(P)-binding Rossmann-like Domain"/>
    <property type="match status" value="1"/>
</dbReference>
<dbReference type="CDD" id="cd05233">
    <property type="entry name" value="SDR_c"/>
    <property type="match status" value="1"/>
</dbReference>
<dbReference type="PANTHER" id="PTHR42879:SF2">
    <property type="entry name" value="3-OXOACYL-[ACYL-CARRIER-PROTEIN] REDUCTASE FABG"/>
    <property type="match status" value="1"/>
</dbReference>
<reference evidence="2 3" key="1">
    <citation type="submission" date="2018-02" db="EMBL/GenBank/DDBJ databases">
        <title>Subsurface microbial communities from deep shales in Ohio and West Virginia, USA.</title>
        <authorList>
            <person name="Wrighton K."/>
        </authorList>
    </citation>
    <scope>NUCLEOTIDE SEQUENCE [LARGE SCALE GENOMIC DNA]</scope>
    <source>
        <strain evidence="2 3">OWC-DMM</strain>
    </source>
</reference>
<dbReference type="EMBL" id="PTIZ01000011">
    <property type="protein sequence ID" value="PPK74136.1"/>
    <property type="molecule type" value="Genomic_DNA"/>
</dbReference>
<dbReference type="PANTHER" id="PTHR42879">
    <property type="entry name" value="3-OXOACYL-(ACYL-CARRIER-PROTEIN) REDUCTASE"/>
    <property type="match status" value="1"/>
</dbReference>
<dbReference type="GO" id="GO:0032787">
    <property type="term" value="P:monocarboxylic acid metabolic process"/>
    <property type="evidence" value="ECO:0007669"/>
    <property type="project" value="UniProtKB-ARBA"/>
</dbReference>
<dbReference type="PRINTS" id="PR00081">
    <property type="entry name" value="GDHRDH"/>
</dbReference>
<accession>A0A2S6H9N5</accession>
<sequence>MSNQVVVVFGATGAIGAAISEWFNAQGYDVVAISRTAAVSATPANVKWIQWESGQGVEAFSGIQQRSVNAVVWAQGANFSDDIHSFDLAAHQSMYDANVTCILLSLQALLQKNLLASSARLCVISSIWQNLAKQNKLSYCITKSALQGLVQSLAVDLGHSGHMVNAVLPGALDTPMTRANLDENQLRRLEEMTPLGSLSTLDDVCNLVGFLCSQNNTGITGQFVAADRGFSYARII</sequence>
<organism evidence="2 3">
    <name type="scientific">Methylobacter tundripaludum</name>
    <dbReference type="NCBI Taxonomy" id="173365"/>
    <lineage>
        <taxon>Bacteria</taxon>
        <taxon>Pseudomonadati</taxon>
        <taxon>Pseudomonadota</taxon>
        <taxon>Gammaproteobacteria</taxon>
        <taxon>Methylococcales</taxon>
        <taxon>Methylococcaceae</taxon>
        <taxon>Methylobacter</taxon>
    </lineage>
</organism>
<evidence type="ECO:0008006" key="4">
    <source>
        <dbReference type="Google" id="ProtNLM"/>
    </source>
</evidence>
<dbReference type="Pfam" id="PF13561">
    <property type="entry name" value="adh_short_C2"/>
    <property type="match status" value="1"/>
</dbReference>
<dbReference type="InterPro" id="IPR020904">
    <property type="entry name" value="Sc_DH/Rdtase_CS"/>
</dbReference>
<gene>
    <name evidence="2" type="ORF">B0F87_11167</name>
</gene>
<name>A0A2S6H9N5_9GAMM</name>
<dbReference type="Proteomes" id="UP000240010">
    <property type="component" value="Unassembled WGS sequence"/>
</dbReference>
<dbReference type="InterPro" id="IPR036291">
    <property type="entry name" value="NAD(P)-bd_dom_sf"/>
</dbReference>
<evidence type="ECO:0000313" key="2">
    <source>
        <dbReference type="EMBL" id="PPK74136.1"/>
    </source>
</evidence>